<organism evidence="10 11">
    <name type="scientific">Sugiyamaella lignohabitans</name>
    <dbReference type="NCBI Taxonomy" id="796027"/>
    <lineage>
        <taxon>Eukaryota</taxon>
        <taxon>Fungi</taxon>
        <taxon>Dikarya</taxon>
        <taxon>Ascomycota</taxon>
        <taxon>Saccharomycotina</taxon>
        <taxon>Dipodascomycetes</taxon>
        <taxon>Dipodascales</taxon>
        <taxon>Trichomonascaceae</taxon>
        <taxon>Sugiyamaella</taxon>
    </lineage>
</organism>
<keyword evidence="4" id="KW-0560">Oxidoreductase</keyword>
<dbReference type="KEGG" id="slb:AWJ20_5189"/>
<protein>
    <recommendedName>
        <fullName evidence="8">L-2-hydroxyglutarate dehydrogenase, mitochondrial</fullName>
        <ecNumber evidence="7">1.1.99.2</ecNumber>
    </recommendedName>
</protein>
<evidence type="ECO:0000256" key="1">
    <source>
        <dbReference type="ARBA" id="ARBA00001974"/>
    </source>
</evidence>
<feature type="domain" description="FAD dependent oxidoreductase" evidence="9">
    <location>
        <begin position="8"/>
        <end position="366"/>
    </location>
</feature>
<dbReference type="EC" id="1.1.99.2" evidence="7"/>
<dbReference type="Pfam" id="PF01266">
    <property type="entry name" value="DAO"/>
    <property type="match status" value="1"/>
</dbReference>
<dbReference type="OrthoDB" id="498204at2759"/>
<evidence type="ECO:0000256" key="3">
    <source>
        <dbReference type="ARBA" id="ARBA00022827"/>
    </source>
</evidence>
<keyword evidence="11" id="KW-1185">Reference proteome</keyword>
<evidence type="ECO:0000256" key="2">
    <source>
        <dbReference type="ARBA" id="ARBA00022630"/>
    </source>
</evidence>
<dbReference type="SUPFAM" id="SSF51905">
    <property type="entry name" value="FAD/NAD(P)-binding domain"/>
    <property type="match status" value="1"/>
</dbReference>
<dbReference type="RefSeq" id="XP_018736705.1">
    <property type="nucleotide sequence ID" value="XM_018882315.1"/>
</dbReference>
<dbReference type="InterPro" id="IPR036188">
    <property type="entry name" value="FAD/NAD-bd_sf"/>
</dbReference>
<comment type="cofactor">
    <cofactor evidence="1">
        <name>FAD</name>
        <dbReference type="ChEBI" id="CHEBI:57692"/>
    </cofactor>
</comment>
<comment type="similarity">
    <text evidence="6">Belongs to the L2HGDH family.</text>
</comment>
<evidence type="ECO:0000259" key="9">
    <source>
        <dbReference type="Pfam" id="PF01266"/>
    </source>
</evidence>
<reference evidence="10 11" key="1">
    <citation type="submission" date="2016-02" db="EMBL/GenBank/DDBJ databases">
        <title>Complete genome sequence and transcriptome regulation of the pentose utilising yeast Sugiyamaella lignohabitans.</title>
        <authorList>
            <person name="Bellasio M."/>
            <person name="Peymann A."/>
            <person name="Valli M."/>
            <person name="Sipitzky M."/>
            <person name="Graf A."/>
            <person name="Sauer M."/>
            <person name="Marx H."/>
            <person name="Mattanovich D."/>
        </authorList>
    </citation>
    <scope>NUCLEOTIDE SEQUENCE [LARGE SCALE GENOMIC DNA]</scope>
    <source>
        <strain evidence="10 11">CBS 10342</strain>
    </source>
</reference>
<dbReference type="PANTHER" id="PTHR43104">
    <property type="entry name" value="L-2-HYDROXYGLUTARATE DEHYDROGENASE, MITOCHONDRIAL"/>
    <property type="match status" value="1"/>
</dbReference>
<evidence type="ECO:0000256" key="6">
    <source>
        <dbReference type="ARBA" id="ARBA00037941"/>
    </source>
</evidence>
<accession>A0A167ELS3</accession>
<keyword evidence="2" id="KW-0285">Flavoprotein</keyword>
<dbReference type="AlphaFoldDB" id="A0A167ELS3"/>
<evidence type="ECO:0000313" key="10">
    <source>
        <dbReference type="EMBL" id="ANB14228.1"/>
    </source>
</evidence>
<dbReference type="Gene3D" id="3.50.50.60">
    <property type="entry name" value="FAD/NAD(P)-binding domain"/>
    <property type="match status" value="1"/>
</dbReference>
<comment type="catalytic activity">
    <reaction evidence="5">
        <text>(S)-2-hydroxyglutarate + A = 2-oxoglutarate + AH2</text>
        <dbReference type="Rhea" id="RHEA:21252"/>
        <dbReference type="ChEBI" id="CHEBI:13193"/>
        <dbReference type="ChEBI" id="CHEBI:16782"/>
        <dbReference type="ChEBI" id="CHEBI:16810"/>
        <dbReference type="ChEBI" id="CHEBI:17499"/>
        <dbReference type="EC" id="1.1.99.2"/>
    </reaction>
</comment>
<dbReference type="Proteomes" id="UP000189580">
    <property type="component" value="Chromosome d"/>
</dbReference>
<evidence type="ECO:0000256" key="7">
    <source>
        <dbReference type="ARBA" id="ARBA00038878"/>
    </source>
</evidence>
<evidence type="ECO:0000313" key="11">
    <source>
        <dbReference type="Proteomes" id="UP000189580"/>
    </source>
</evidence>
<evidence type="ECO:0000256" key="5">
    <source>
        <dbReference type="ARBA" id="ARBA00036066"/>
    </source>
</evidence>
<dbReference type="Gene3D" id="3.30.9.10">
    <property type="entry name" value="D-Amino Acid Oxidase, subunit A, domain 2"/>
    <property type="match status" value="1"/>
</dbReference>
<sequence length="372" mass="40819">MPHDFSHLVIGGGVVGLAIAARLARTAANSVLLVERHSQVGTETSARNSEVIHAGLYHPPESLRTKLCIKGKNMLYEVASKSGIEYKQCGKWVVAQDEKQHEYLHKMYQRARDFTGVPLEWVSLSKASQLEPSIIAKAAILNSPTTGIVSAHSLMTYYEGQIEQHGGDIALNTAVVAIRQNETSGYTVSCKSDDSSDPIELTATCVINSAGLNAPNISNLLLPKERHVTAYYGKGNYFAYTHSQPKVNRLIYPCPSDHGSLGTHLTLDLNGRLKFGPDFEWVNSADDLQVNGQNLETVKQEISKYIKLDTSALVADYAGIRPKITQDSSKFHDFVIREEHGFPGFVNLLNIESPGLTSSLAIAEYVETILHQ</sequence>
<keyword evidence="3" id="KW-0274">FAD</keyword>
<evidence type="ECO:0000256" key="8">
    <source>
        <dbReference type="ARBA" id="ARBA00041137"/>
    </source>
</evidence>
<proteinExistence type="inferred from homology"/>
<evidence type="ECO:0000256" key="4">
    <source>
        <dbReference type="ARBA" id="ARBA00023002"/>
    </source>
</evidence>
<dbReference type="GeneID" id="30037403"/>
<dbReference type="EMBL" id="CP014502">
    <property type="protein sequence ID" value="ANB14228.1"/>
    <property type="molecule type" value="Genomic_DNA"/>
</dbReference>
<dbReference type="InterPro" id="IPR006076">
    <property type="entry name" value="FAD-dep_OxRdtase"/>
</dbReference>
<name>A0A167ELS3_9ASCO</name>
<dbReference type="PANTHER" id="PTHR43104:SF4">
    <property type="entry name" value="L-2-HYDROXYGLUTARATE DEHYDROGENASE, MITOCHONDRIAL"/>
    <property type="match status" value="1"/>
</dbReference>
<gene>
    <name evidence="10" type="ORF">AWJ20_5189</name>
</gene>
<dbReference type="GO" id="GO:0047545">
    <property type="term" value="F:(S)-2-hydroxyglutarate dehydrogenase activity"/>
    <property type="evidence" value="ECO:0007669"/>
    <property type="project" value="UniProtKB-EC"/>
</dbReference>